<keyword evidence="6" id="KW-0812">Transmembrane</keyword>
<evidence type="ECO:0000256" key="1">
    <source>
        <dbReference type="ARBA" id="ARBA00000877"/>
    </source>
</evidence>
<dbReference type="NCBIfam" id="NF038328">
    <property type="entry name" value="c-di-AMP_CdaS"/>
    <property type="match status" value="1"/>
</dbReference>
<evidence type="ECO:0000256" key="3">
    <source>
        <dbReference type="ARBA" id="ARBA00022695"/>
    </source>
</evidence>
<comment type="caution">
    <text evidence="8">The sequence shown here is derived from an EMBL/GenBank/DDBJ whole genome shotgun (WGS) entry which is preliminary data.</text>
</comment>
<keyword evidence="2 6" id="KW-0808">Transferase</keyword>
<dbReference type="InterPro" id="IPR034693">
    <property type="entry name" value="CdaS"/>
</dbReference>
<keyword evidence="3 6" id="KW-0548">Nucleotidyltransferase</keyword>
<dbReference type="InterPro" id="IPR019457">
    <property type="entry name" value="CdaS_N"/>
</dbReference>
<comment type="subunit">
    <text evidence="6">Probably oligomerizes.</text>
</comment>
<comment type="catalytic activity">
    <reaction evidence="1 6">
        <text>2 ATP = 3',3'-c-di-AMP + 2 diphosphate</text>
        <dbReference type="Rhea" id="RHEA:35655"/>
        <dbReference type="ChEBI" id="CHEBI:30616"/>
        <dbReference type="ChEBI" id="CHEBI:33019"/>
        <dbReference type="ChEBI" id="CHEBI:71500"/>
        <dbReference type="EC" id="2.7.7.85"/>
    </reaction>
</comment>
<dbReference type="Gene3D" id="3.40.1700.10">
    <property type="entry name" value="DNA integrity scanning protein, DisA, N-terminal domain"/>
    <property type="match status" value="1"/>
</dbReference>
<keyword evidence="5 6" id="KW-0067">ATP-binding</keyword>
<dbReference type="OrthoDB" id="9807385at2"/>
<dbReference type="GO" id="GO:0004016">
    <property type="term" value="F:adenylate cyclase activity"/>
    <property type="evidence" value="ECO:0007669"/>
    <property type="project" value="UniProtKB-UniRule"/>
</dbReference>
<dbReference type="GO" id="GO:0005524">
    <property type="term" value="F:ATP binding"/>
    <property type="evidence" value="ECO:0007669"/>
    <property type="project" value="UniProtKB-UniRule"/>
</dbReference>
<keyword evidence="9" id="KW-1185">Reference proteome</keyword>
<dbReference type="InterPro" id="IPR053472">
    <property type="entry name" value="DAC_CdaS-like"/>
</dbReference>
<dbReference type="EC" id="2.7.7.85" evidence="6"/>
<keyword evidence="6" id="KW-1133">Transmembrane helix</keyword>
<evidence type="ECO:0000313" key="8">
    <source>
        <dbReference type="EMBL" id="PKG23644.1"/>
    </source>
</evidence>
<gene>
    <name evidence="6" type="primary">dacB</name>
    <name evidence="8" type="ORF">CWS01_11170</name>
</gene>
<feature type="domain" description="DAC" evidence="7">
    <location>
        <begin position="31"/>
        <end position="190"/>
    </location>
</feature>
<evidence type="ECO:0000256" key="5">
    <source>
        <dbReference type="ARBA" id="ARBA00022840"/>
    </source>
</evidence>
<dbReference type="GO" id="GO:0006171">
    <property type="term" value="P:cAMP biosynthetic process"/>
    <property type="evidence" value="ECO:0007669"/>
    <property type="project" value="InterPro"/>
</dbReference>
<dbReference type="PANTHER" id="PTHR34185:SF2">
    <property type="entry name" value="CYCLIC DI-AMP SYNTHASE CDAS"/>
    <property type="match status" value="1"/>
</dbReference>
<protein>
    <recommendedName>
        <fullName evidence="6">Diadenylate cyclase</fullName>
        <shortName evidence="6">DAC</shortName>
        <ecNumber evidence="6">2.7.7.85</ecNumber>
    </recommendedName>
    <alternativeName>
        <fullName evidence="6">Cyclic-di-AMP synthase</fullName>
        <shortName evidence="6">c-di-AMP synthase</shortName>
    </alternativeName>
</protein>
<sequence>MLKIQVNQLLERMLALEKMIEESSCCILNDFEEINVIFGIIHATAASHYLKTYLRTFTNEVDILTVAVQHLSNRRHGALIAIKRQANVEAFIHSGVPIYAKLSYSLIEAIFYNGNPLHDGGVLIDQNTIVSAGNIFPTSKQYRGEQKLGTRHRAAIGLSEQTDALVLVVSEETGRISFAVNGKLYPVHPHGLV</sequence>
<reference evidence="8 9" key="1">
    <citation type="journal article" date="2003" name="Int. J. Syst. Evol. Microbiol.">
        <title>Bacillus nealsonii sp. nov., isolated from a spacecraft-assembly facility, whose spores are gamma-radiation resistant.</title>
        <authorList>
            <person name="Venkateswaran K."/>
            <person name="Kempf M."/>
            <person name="Chen F."/>
            <person name="Satomi M."/>
            <person name="Nicholson W."/>
            <person name="Kern R."/>
        </authorList>
    </citation>
    <scope>NUCLEOTIDE SEQUENCE [LARGE SCALE GENOMIC DNA]</scope>
    <source>
        <strain evidence="8 9">FO-92</strain>
    </source>
</reference>
<accession>A0A2N0Z2B4</accession>
<evidence type="ECO:0000256" key="4">
    <source>
        <dbReference type="ARBA" id="ARBA00022741"/>
    </source>
</evidence>
<keyword evidence="6" id="KW-0472">Membrane</keyword>
<keyword evidence="6" id="KW-1003">Cell membrane</keyword>
<evidence type="ECO:0000259" key="7">
    <source>
        <dbReference type="PROSITE" id="PS51794"/>
    </source>
</evidence>
<dbReference type="PANTHER" id="PTHR34185">
    <property type="entry name" value="DIADENYLATE CYCLASE"/>
    <property type="match status" value="1"/>
</dbReference>
<dbReference type="InterPro" id="IPR036888">
    <property type="entry name" value="DNA_integrity_DisA_N_sf"/>
</dbReference>
<comment type="function">
    <text evidence="6">Catalyzes the condensation of 2 ATP molecules into cyclic di-AMP (c-di-AMP), a second messenger used to regulate differing processes in different bacteria.</text>
</comment>
<dbReference type="GO" id="GO:0106408">
    <property type="term" value="F:diadenylate cyclase activity"/>
    <property type="evidence" value="ECO:0007669"/>
    <property type="project" value="UniProtKB-EC"/>
</dbReference>
<dbReference type="InterPro" id="IPR050338">
    <property type="entry name" value="DisA"/>
</dbReference>
<dbReference type="Pfam" id="PF02457">
    <property type="entry name" value="DAC"/>
    <property type="match status" value="1"/>
</dbReference>
<dbReference type="AlphaFoldDB" id="A0A2N0Z2B4"/>
<dbReference type="Proteomes" id="UP000233375">
    <property type="component" value="Unassembled WGS sequence"/>
</dbReference>
<proteinExistence type="inferred from homology"/>
<dbReference type="EMBL" id="PISE01000022">
    <property type="protein sequence ID" value="PKG23644.1"/>
    <property type="molecule type" value="Genomic_DNA"/>
</dbReference>
<name>A0A2N0Z2B4_9BACI</name>
<dbReference type="PROSITE" id="PS51794">
    <property type="entry name" value="DAC"/>
    <property type="match status" value="1"/>
</dbReference>
<evidence type="ECO:0000313" key="9">
    <source>
        <dbReference type="Proteomes" id="UP000233375"/>
    </source>
</evidence>
<organism evidence="8 9">
    <name type="scientific">Niallia nealsonii</name>
    <dbReference type="NCBI Taxonomy" id="115979"/>
    <lineage>
        <taxon>Bacteria</taxon>
        <taxon>Bacillati</taxon>
        <taxon>Bacillota</taxon>
        <taxon>Bacilli</taxon>
        <taxon>Bacillales</taxon>
        <taxon>Bacillaceae</taxon>
        <taxon>Niallia</taxon>
    </lineage>
</organism>
<dbReference type="SUPFAM" id="SSF143597">
    <property type="entry name" value="YojJ-like"/>
    <property type="match status" value="1"/>
</dbReference>
<dbReference type="Pfam" id="PF10372">
    <property type="entry name" value="CdaS_N"/>
    <property type="match status" value="1"/>
</dbReference>
<evidence type="ECO:0000256" key="2">
    <source>
        <dbReference type="ARBA" id="ARBA00022679"/>
    </source>
</evidence>
<dbReference type="InterPro" id="IPR003390">
    <property type="entry name" value="DNA_integrity_scan_DisA_N"/>
</dbReference>
<comment type="similarity">
    <text evidence="6">Belongs to the adenylate cyclase family. DacB/CdaS subfamily.</text>
</comment>
<evidence type="ECO:0000256" key="6">
    <source>
        <dbReference type="HAMAP-Rule" id="MF_00838"/>
    </source>
</evidence>
<dbReference type="HAMAP" id="MF_00838">
    <property type="entry name" value="DacB"/>
    <property type="match status" value="1"/>
</dbReference>
<dbReference type="Gene3D" id="1.10.287.770">
    <property type="entry name" value="YojJ-like"/>
    <property type="match status" value="1"/>
</dbReference>
<keyword evidence="4 6" id="KW-0547">Nucleotide-binding</keyword>